<dbReference type="GO" id="GO:0036297">
    <property type="term" value="P:interstrand cross-link repair"/>
    <property type="evidence" value="ECO:0007669"/>
    <property type="project" value="TreeGrafter"/>
</dbReference>
<name>A0A369NXD6_9ACTN</name>
<gene>
    <name evidence="3" type="ORF">C1850_11000</name>
</gene>
<keyword evidence="2" id="KW-0067">ATP-binding</keyword>
<reference evidence="3 4" key="1">
    <citation type="journal article" date="2018" name="Elife">
        <title>Discovery and characterization of a prevalent human gut bacterial enzyme sufficient for the inactivation of a family of plant toxins.</title>
        <authorList>
            <person name="Koppel N."/>
            <person name="Bisanz J.E."/>
            <person name="Pandelia M.E."/>
            <person name="Turnbaugh P.J."/>
            <person name="Balskus E.P."/>
        </authorList>
    </citation>
    <scope>NUCLEOTIDE SEQUENCE [LARGE SCALE GENOMIC DNA]</scope>
    <source>
        <strain evidence="3 4">OB21 GAM 11</strain>
    </source>
</reference>
<keyword evidence="1" id="KW-0547">Nucleotide-binding</keyword>
<dbReference type="Pfam" id="PF09369">
    <property type="entry name" value="MZB"/>
    <property type="match status" value="1"/>
</dbReference>
<dbReference type="GO" id="GO:0006289">
    <property type="term" value="P:nucleotide-excision repair"/>
    <property type="evidence" value="ECO:0007669"/>
    <property type="project" value="TreeGrafter"/>
</dbReference>
<evidence type="ECO:0000313" key="4">
    <source>
        <dbReference type="Proteomes" id="UP000253805"/>
    </source>
</evidence>
<dbReference type="InterPro" id="IPR014001">
    <property type="entry name" value="Helicase_ATP-bd"/>
</dbReference>
<accession>A0A369NXD6</accession>
<dbReference type="InterPro" id="IPR011545">
    <property type="entry name" value="DEAD/DEAH_box_helicase_dom"/>
</dbReference>
<dbReference type="Proteomes" id="UP000253805">
    <property type="component" value="Unassembled WGS sequence"/>
</dbReference>
<comment type="caution">
    <text evidence="3">The sequence shown here is derived from an EMBL/GenBank/DDBJ whole genome shotgun (WGS) entry which is preliminary data.</text>
</comment>
<organism evidence="3 4">
    <name type="scientific">Adlercreutzia equolifaciens subsp. celatus</name>
    <dbReference type="NCBI Taxonomy" id="394340"/>
    <lineage>
        <taxon>Bacteria</taxon>
        <taxon>Bacillati</taxon>
        <taxon>Actinomycetota</taxon>
        <taxon>Coriobacteriia</taxon>
        <taxon>Eggerthellales</taxon>
        <taxon>Eggerthellaceae</taxon>
        <taxon>Adlercreutzia</taxon>
    </lineage>
</organism>
<dbReference type="PANTHER" id="PTHR47957">
    <property type="entry name" value="ATP-DEPENDENT HELICASE HRQ1"/>
    <property type="match status" value="1"/>
</dbReference>
<dbReference type="Pfam" id="PF00270">
    <property type="entry name" value="DEAD"/>
    <property type="match status" value="1"/>
</dbReference>
<dbReference type="SUPFAM" id="SSF52540">
    <property type="entry name" value="P-loop containing nucleoside triphosphate hydrolases"/>
    <property type="match status" value="2"/>
</dbReference>
<sequence>MIDGKGVESIKRELKKTIVDYVETEYFGKTPALRKRCDDELRFSNTLFQEPYFEATPAYEIAKNGLASSDIPQDAKEFLASMSTTGRGVFESPYSHQIDALEAFWHEKDVLVSTGTGSGKTECFMWPLVSKLAVEAKVSEDSWRTRAVRALVLYPMNALVSDQLGRLRKILGGDTESFGEVWSKRGRRPQFGMYTGRTPYPGDKQIDKRDTEYARTIERDLINISEVDRAKLAAHGRYPAKHDLPSFISQLKRHESGWSPDDAELLTRFEMQSHIPDILVTNYSMLQYMLIRSVENDIWSGTSKWLNENPSEKLLVIIDEAHMYKGAAGGEVALLLRRLMHKIGIEPERVQFILTSASIPEDDSSTMSFYEDMTGKSCASLEIIRGKIANTFEGDAKEVEASAIIETDLGALLSGGIDLVDQLDAFAVQVGIDDRSFGDESEARSWIADKLPSLAPFRRLNECVRSGCSTLGKIAEVVFPEQKNSVEATDILLNIAALGKTADGNALLPVRMHMFIRGIQELTACCNPDCPDSQNDGLQLGKVRVNKPVGRCSCGAKTYELQSDRNCGAIFLKGYASETEGDFYFWNEDPDPLKKFSEVILYVLGVNESADGLEIGWLDSLTGKVHRDDSHEGESGFLRVAFCIRDEDDAEDHRPSQCPKCNGKLALASFTTKGNEPFYNVVARQFELQQGSKDPEKLKENPNAGKKVILFSDSRQGAARIAKDLTDASDKNLTSKILVIAAHELQEWAENTGGRATLKRLYPAFLKVLHDRKVSVFSGESKRVVESRIADLEEEFDDYEYSAEYSGTPPEAYMEYMLSSLCDRYRSLSDSTIAWLKPTAKAWRDAKKTLSRANVKMNQEEFEAIFYAWSSYALVRLTALDPDIPPKVRMRILYAGSQYGLLPSEPFKGQKKGRGSLVNLLNSRYSTEEVKAITDALVKFLERPSTGGNEYHFISPTKVSLFVDPDADWMSCPRCGRTAPYSLWGLCPHCKQGEMVSMDGDYERIAFWRDPLVRAIEGDDEVLRTRINTEEHTAQLSHKDQEGDIWSTTEEYEMRFQDIFVGESREPVDVLSCTTTMEVGIDIGSLTAVGLRNIPPMRENYQQRAGRAGRRGSSVSTIVTYVDTHPFDNTYFNDPSRIVRGELREPGIDVANEKLVRRHLATVFFTRFGEEEGISVERIPVDEFFNAHLSDFKKALHGFTLNQKEQRTLVPKGMNVNLDSIKRTIREEIDAIESEYKDRPEAFLETGGKSYKSLLDCLLEEAVLPTYSFPRNVVGFEVEDRSKGNKLLQRPDRSLDVAVSEYAPGREIVIDKKTYIAGGIYTHSAKYSKFAENRESPAKAYFESSDYRRDIFFCENPACGWFGMKENLTKDGSCPFCGSQDLTRNEFLKPWGFAPRNGGEADAAFDAAESSYAELPSYSAIPDEKMSPSGYPRMLFANRHDCSLIVVNRGPKYDGFDVCRKCGAAYPSIERARESRRILPPFTRDAKGGLARCQHDFVESMVLGSVFNTDLVIFEMELDSSEVCTEYENPWLKRACISLAETFKLAAVDILDVDFSELCVGSRRRFSGGSVYVDIYLFDSLSSGAGYSSLLANEQSIGSMVERARNILSDCDCDSSCLSCLRHYRNKIHHASLDRHAALDLLDYVTCAKARTELRSRGNVLFGPLAEALQQERGVSCDIREEEMIVSSRKASVNVRAIPNIANKVRVPGELQLWESEIGRNLPNAFDSIMETLGF</sequence>
<evidence type="ECO:0000256" key="2">
    <source>
        <dbReference type="ARBA" id="ARBA00022840"/>
    </source>
</evidence>
<dbReference type="PROSITE" id="PS51192">
    <property type="entry name" value="HELICASE_ATP_BIND_1"/>
    <property type="match status" value="1"/>
</dbReference>
<evidence type="ECO:0000256" key="1">
    <source>
        <dbReference type="ARBA" id="ARBA00022741"/>
    </source>
</evidence>
<dbReference type="SMART" id="SM00487">
    <property type="entry name" value="DEXDc"/>
    <property type="match status" value="1"/>
</dbReference>
<protein>
    <submittedName>
        <fullName evidence="3">Uncharacterized protein</fullName>
    </submittedName>
</protein>
<dbReference type="SMART" id="SM00490">
    <property type="entry name" value="HELICc"/>
    <property type="match status" value="1"/>
</dbReference>
<dbReference type="Pfam" id="PF00271">
    <property type="entry name" value="Helicase_C"/>
    <property type="match status" value="1"/>
</dbReference>
<dbReference type="PANTHER" id="PTHR47957:SF3">
    <property type="entry name" value="ATP-DEPENDENT HELICASE HRQ1"/>
    <property type="match status" value="1"/>
</dbReference>
<proteinExistence type="predicted"/>
<dbReference type="InterPro" id="IPR001650">
    <property type="entry name" value="Helicase_C-like"/>
</dbReference>
<dbReference type="GO" id="GO:0005524">
    <property type="term" value="F:ATP binding"/>
    <property type="evidence" value="ECO:0007669"/>
    <property type="project" value="UniProtKB-KW"/>
</dbReference>
<dbReference type="GO" id="GO:0043138">
    <property type="term" value="F:3'-5' DNA helicase activity"/>
    <property type="evidence" value="ECO:0007669"/>
    <property type="project" value="TreeGrafter"/>
</dbReference>
<dbReference type="Gene3D" id="3.40.50.300">
    <property type="entry name" value="P-loop containing nucleotide triphosphate hydrolases"/>
    <property type="match status" value="2"/>
</dbReference>
<dbReference type="EMBL" id="PPUT01000041">
    <property type="protein sequence ID" value="RDC41472.1"/>
    <property type="molecule type" value="Genomic_DNA"/>
</dbReference>
<dbReference type="InterPro" id="IPR027417">
    <property type="entry name" value="P-loop_NTPase"/>
</dbReference>
<dbReference type="InterPro" id="IPR018973">
    <property type="entry name" value="MZB"/>
</dbReference>
<dbReference type="GO" id="GO:0003676">
    <property type="term" value="F:nucleic acid binding"/>
    <property type="evidence" value="ECO:0007669"/>
    <property type="project" value="InterPro"/>
</dbReference>
<evidence type="ECO:0000313" key="3">
    <source>
        <dbReference type="EMBL" id="RDC41472.1"/>
    </source>
</evidence>
<dbReference type="PROSITE" id="PS51194">
    <property type="entry name" value="HELICASE_CTER"/>
    <property type="match status" value="1"/>
</dbReference>
<dbReference type="RefSeq" id="WP_114540622.1">
    <property type="nucleotide sequence ID" value="NZ_PPUT01000041.1"/>
</dbReference>